<protein>
    <recommendedName>
        <fullName evidence="4">CASTOR ACT domain-containing protein</fullName>
    </recommendedName>
</protein>
<dbReference type="Proteomes" id="UP001165085">
    <property type="component" value="Unassembled WGS sequence"/>
</dbReference>
<accession>A0A9W7A5Q5</accession>
<dbReference type="AlphaFoldDB" id="A0A9W7A5Q5"/>
<gene>
    <name evidence="2" type="ORF">TrST_g118</name>
</gene>
<dbReference type="InterPro" id="IPR051719">
    <property type="entry name" value="CASTOR_mTORC1"/>
</dbReference>
<evidence type="ECO:0000256" key="1">
    <source>
        <dbReference type="SAM" id="MobiDB-lite"/>
    </source>
</evidence>
<comment type="caution">
    <text evidence="2">The sequence shown here is derived from an EMBL/GenBank/DDBJ whole genome shotgun (WGS) entry which is preliminary data.</text>
</comment>
<feature type="region of interest" description="Disordered" evidence="1">
    <location>
        <begin position="1"/>
        <end position="30"/>
    </location>
</feature>
<reference evidence="3" key="1">
    <citation type="journal article" date="2023" name="Commun. Biol.">
        <title>Genome analysis of Parmales, the sister group of diatoms, reveals the evolutionary specialization of diatoms from phago-mixotrophs to photoautotrophs.</title>
        <authorList>
            <person name="Ban H."/>
            <person name="Sato S."/>
            <person name="Yoshikawa S."/>
            <person name="Yamada K."/>
            <person name="Nakamura Y."/>
            <person name="Ichinomiya M."/>
            <person name="Sato N."/>
            <person name="Blanc-Mathieu R."/>
            <person name="Endo H."/>
            <person name="Kuwata A."/>
            <person name="Ogata H."/>
        </authorList>
    </citation>
    <scope>NUCLEOTIDE SEQUENCE [LARGE SCALE GENOMIC DNA]</scope>
    <source>
        <strain evidence="3">NIES 3701</strain>
    </source>
</reference>
<dbReference type="PANTHER" id="PTHR31131">
    <property type="entry name" value="CHROMOSOME 1, WHOLE GENOME SHOTGUN SEQUENCE"/>
    <property type="match status" value="1"/>
</dbReference>
<evidence type="ECO:0000313" key="2">
    <source>
        <dbReference type="EMBL" id="GMH64576.1"/>
    </source>
</evidence>
<sequence>MSSSKRNQPSSPTAGPSVKAAKTTPQKGAASNVKLTILPETFVRGRFDPKEKMTLSKLATSNLAKFIVVDPTTPFFLNLTPTEVSLICSEDDASNWGDTGVKADPDWKVFQILSPTREKNPTSALALIPMLTSHLAMNAIPHLVQSTFETDYILVKESNAIKAATAFAKSGYDVDVREAREDDGEEGPSEDCKMS</sequence>
<dbReference type="PANTHER" id="PTHR31131:SF6">
    <property type="entry name" value="CASTOR ACT DOMAIN-CONTAINING PROTEIN"/>
    <property type="match status" value="1"/>
</dbReference>
<proteinExistence type="predicted"/>
<dbReference type="OrthoDB" id="58529at2759"/>
<feature type="compositionally biased region" description="Polar residues" evidence="1">
    <location>
        <begin position="1"/>
        <end position="14"/>
    </location>
</feature>
<dbReference type="EMBL" id="BRXY01000095">
    <property type="protein sequence ID" value="GMH64576.1"/>
    <property type="molecule type" value="Genomic_DNA"/>
</dbReference>
<keyword evidence="3" id="KW-1185">Reference proteome</keyword>
<evidence type="ECO:0000313" key="3">
    <source>
        <dbReference type="Proteomes" id="UP001165085"/>
    </source>
</evidence>
<dbReference type="SUPFAM" id="SSF55021">
    <property type="entry name" value="ACT-like"/>
    <property type="match status" value="1"/>
</dbReference>
<name>A0A9W7A5Q5_9STRA</name>
<dbReference type="Gene3D" id="3.30.2130.10">
    <property type="entry name" value="VC0802-like"/>
    <property type="match status" value="1"/>
</dbReference>
<evidence type="ECO:0008006" key="4">
    <source>
        <dbReference type="Google" id="ProtNLM"/>
    </source>
</evidence>
<organism evidence="2 3">
    <name type="scientific">Triparma strigata</name>
    <dbReference type="NCBI Taxonomy" id="1606541"/>
    <lineage>
        <taxon>Eukaryota</taxon>
        <taxon>Sar</taxon>
        <taxon>Stramenopiles</taxon>
        <taxon>Ochrophyta</taxon>
        <taxon>Bolidophyceae</taxon>
        <taxon>Parmales</taxon>
        <taxon>Triparmaceae</taxon>
        <taxon>Triparma</taxon>
    </lineage>
</organism>
<dbReference type="InterPro" id="IPR045865">
    <property type="entry name" value="ACT-like_dom_sf"/>
</dbReference>